<name>A0AB39IQY0_9GAMM</name>
<dbReference type="GeneID" id="302581434"/>
<protein>
    <submittedName>
        <fullName evidence="2">PIN domain-containing protein</fullName>
    </submittedName>
</protein>
<evidence type="ECO:0000259" key="1">
    <source>
        <dbReference type="Pfam" id="PF16289"/>
    </source>
</evidence>
<dbReference type="InterPro" id="IPR032557">
    <property type="entry name" value="DUF4935"/>
</dbReference>
<reference evidence="2" key="1">
    <citation type="submission" date="2024-07" db="EMBL/GenBank/DDBJ databases">
        <authorList>
            <person name="Pedron J."/>
        </authorList>
    </citation>
    <scope>NUCLEOTIDE SEQUENCE</scope>
    <source>
        <strain evidence="2">A003-S1-M15</strain>
    </source>
</reference>
<dbReference type="EMBL" id="CP162670">
    <property type="protein sequence ID" value="XDL25960.1"/>
    <property type="molecule type" value="Genomic_DNA"/>
</dbReference>
<feature type="domain" description="DUF4935" evidence="1">
    <location>
        <begin position="11"/>
        <end position="180"/>
    </location>
</feature>
<proteinExistence type="predicted"/>
<dbReference type="Pfam" id="PF16289">
    <property type="entry name" value="PIN_12"/>
    <property type="match status" value="1"/>
</dbReference>
<dbReference type="RefSeq" id="WP_226093290.1">
    <property type="nucleotide sequence ID" value="NZ_CP162670.1"/>
</dbReference>
<gene>
    <name evidence="2" type="ORF">LF929_007135</name>
</gene>
<dbReference type="AlphaFoldDB" id="A0AB39IQY0"/>
<organism evidence="2">
    <name type="scientific">Dickeya oryzae</name>
    <dbReference type="NCBI Taxonomy" id="1240404"/>
    <lineage>
        <taxon>Bacteria</taxon>
        <taxon>Pseudomonadati</taxon>
        <taxon>Pseudomonadota</taxon>
        <taxon>Gammaproteobacteria</taxon>
        <taxon>Enterobacterales</taxon>
        <taxon>Pectobacteriaceae</taxon>
        <taxon>Dickeya</taxon>
    </lineage>
</organism>
<sequence length="382" mass="43089">MDEIELNFGAITLDNATLKSEGYKFYDGRLAQMMQFKDSPVSVIQTDIVHNEAIKHIGQELSRARSSIDQALRAASKQLKIKNESINRARELLTIEGTEEEIVEKKLESYYASIGAEKIDSAKYIDLSVLMGMYFSTKAPFETGKDKKNEFPDAIALLSIEGWAERNNVNVIAVSQDNGWKEFSLKSNRITLVSSLAEALEKFQPHNKVASIISHIREDSLFDDDNHVLKEIENAIIDSINGSDIWIDADSSMYLEWEDVSASYISHELDNDDGGGVKIQVVRIDDESIVLQVGATVVVEVEASFDFSIKDSVDRDYVHMGWNVCNTKESYHTDILLTLTGDFSQDFDDIKVAEIEVLETITEANFGQVEPDWRRDYDNEES</sequence>
<accession>A0AB39IQY0</accession>
<evidence type="ECO:0000313" key="2">
    <source>
        <dbReference type="EMBL" id="XDL25960.1"/>
    </source>
</evidence>